<evidence type="ECO:0000256" key="3">
    <source>
        <dbReference type="SAM" id="Phobius"/>
    </source>
</evidence>
<keyword evidence="6" id="KW-1185">Reference proteome</keyword>
<evidence type="ECO:0000259" key="4">
    <source>
        <dbReference type="PROSITE" id="PS50222"/>
    </source>
</evidence>
<dbReference type="PROSITE" id="PS00018">
    <property type="entry name" value="EF_HAND_1"/>
    <property type="match status" value="1"/>
</dbReference>
<keyword evidence="3" id="KW-1133">Transmembrane helix</keyword>
<feature type="domain" description="EF-hand" evidence="4">
    <location>
        <begin position="205"/>
        <end position="240"/>
    </location>
</feature>
<comment type="caution">
    <text evidence="5">The sequence shown here is derived from an EMBL/GenBank/DDBJ whole genome shotgun (WGS) entry which is preliminary data.</text>
</comment>
<keyword evidence="1" id="KW-0106">Calcium</keyword>
<protein>
    <recommendedName>
        <fullName evidence="4">EF-hand domain-containing protein</fullName>
    </recommendedName>
</protein>
<feature type="domain" description="EF-hand" evidence="4">
    <location>
        <begin position="317"/>
        <end position="352"/>
    </location>
</feature>
<name>A0ABN9RE67_9DINO</name>
<feature type="transmembrane region" description="Helical" evidence="3">
    <location>
        <begin position="15"/>
        <end position="34"/>
    </location>
</feature>
<dbReference type="SUPFAM" id="SSF47473">
    <property type="entry name" value="EF-hand"/>
    <property type="match status" value="1"/>
</dbReference>
<dbReference type="InterPro" id="IPR002048">
    <property type="entry name" value="EF_hand_dom"/>
</dbReference>
<feature type="compositionally biased region" description="Low complexity" evidence="2">
    <location>
        <begin position="52"/>
        <end position="112"/>
    </location>
</feature>
<dbReference type="Pfam" id="PF13202">
    <property type="entry name" value="EF-hand_5"/>
    <property type="match status" value="2"/>
</dbReference>
<reference evidence="5" key="1">
    <citation type="submission" date="2023-10" db="EMBL/GenBank/DDBJ databases">
        <authorList>
            <person name="Chen Y."/>
            <person name="Shah S."/>
            <person name="Dougan E. K."/>
            <person name="Thang M."/>
            <person name="Chan C."/>
        </authorList>
    </citation>
    <scope>NUCLEOTIDE SEQUENCE [LARGE SCALE GENOMIC DNA]</scope>
</reference>
<dbReference type="SMART" id="SM00054">
    <property type="entry name" value="EFh"/>
    <property type="match status" value="2"/>
</dbReference>
<feature type="compositionally biased region" description="Low complexity" evidence="2">
    <location>
        <begin position="187"/>
        <end position="199"/>
    </location>
</feature>
<evidence type="ECO:0000256" key="1">
    <source>
        <dbReference type="ARBA" id="ARBA00022837"/>
    </source>
</evidence>
<dbReference type="Gene3D" id="1.10.238.10">
    <property type="entry name" value="EF-hand"/>
    <property type="match status" value="1"/>
</dbReference>
<organism evidence="5 6">
    <name type="scientific">Prorocentrum cordatum</name>
    <dbReference type="NCBI Taxonomy" id="2364126"/>
    <lineage>
        <taxon>Eukaryota</taxon>
        <taxon>Sar</taxon>
        <taxon>Alveolata</taxon>
        <taxon>Dinophyceae</taxon>
        <taxon>Prorocentrales</taxon>
        <taxon>Prorocentraceae</taxon>
        <taxon>Prorocentrum</taxon>
    </lineage>
</organism>
<evidence type="ECO:0000256" key="2">
    <source>
        <dbReference type="SAM" id="MobiDB-lite"/>
    </source>
</evidence>
<dbReference type="InterPro" id="IPR018247">
    <property type="entry name" value="EF_Hand_1_Ca_BS"/>
</dbReference>
<proteinExistence type="predicted"/>
<dbReference type="PROSITE" id="PS50222">
    <property type="entry name" value="EF_HAND_2"/>
    <property type="match status" value="2"/>
</dbReference>
<evidence type="ECO:0000313" key="5">
    <source>
        <dbReference type="EMBL" id="CAK0817309.1"/>
    </source>
</evidence>
<feature type="region of interest" description="Disordered" evidence="2">
    <location>
        <begin position="180"/>
        <end position="207"/>
    </location>
</feature>
<sequence>MAGDFQSAVWIKQDMFNMLVVWSVLLVAVAAGPIRSRLREFAALKRGAAGARAADAAPAQRPAAAGARAAARARSQPARPARALPAPAAPSAAPTARAAAAAAPTARAAAPAQRRRGSAGPAGGRGAPGALGGLVPCPFAACGWRGPAAAYAGHVAACGLRRNPCGGAAGLHEPDELPAAPRPVPQGAAGAAEAAAPAGGPRGGRRAEAARRAFRALDVDCKGYLTSDELKTFAGMSGFDGTDADWQVEFGTLCRQWRRSPAEGIDQPFFCAIVDDASERGVYCTDEELAGIHQRLVADRLVRGARAPGDRADAAAAEVRVARLLFQLLDLDGDGRLCAEELRPLAILTGFEGDDEEWAAEYALLCQERRCEAGRGLPLTAYLDMVGDRSGGGCFCSAALLRLFAEELAHGLAARGGVAAAAAPRA</sequence>
<keyword evidence="3" id="KW-0472">Membrane</keyword>
<dbReference type="EMBL" id="CAUYUJ010006424">
    <property type="protein sequence ID" value="CAK0817309.1"/>
    <property type="molecule type" value="Genomic_DNA"/>
</dbReference>
<dbReference type="InterPro" id="IPR011992">
    <property type="entry name" value="EF-hand-dom_pair"/>
</dbReference>
<accession>A0ABN9RE67</accession>
<dbReference type="Proteomes" id="UP001189429">
    <property type="component" value="Unassembled WGS sequence"/>
</dbReference>
<gene>
    <name evidence="5" type="ORF">PCOR1329_LOCUS19950</name>
</gene>
<feature type="region of interest" description="Disordered" evidence="2">
    <location>
        <begin position="52"/>
        <end position="124"/>
    </location>
</feature>
<evidence type="ECO:0000313" key="6">
    <source>
        <dbReference type="Proteomes" id="UP001189429"/>
    </source>
</evidence>
<keyword evidence="3" id="KW-0812">Transmembrane</keyword>